<gene>
    <name evidence="4" type="ORF">TRUGW13939_08191</name>
</gene>
<dbReference type="CDD" id="cd13426">
    <property type="entry name" value="Peptidase_G1"/>
    <property type="match status" value="1"/>
</dbReference>
<dbReference type="Proteomes" id="UP000509510">
    <property type="component" value="Chromosome IV"/>
</dbReference>
<feature type="chain" id="PRO_5028828566" description="Aspergillopepsin-2" evidence="3">
    <location>
        <begin position="19"/>
        <end position="260"/>
    </location>
</feature>
<dbReference type="InterPro" id="IPR000250">
    <property type="entry name" value="Peptidase_G1"/>
</dbReference>
<dbReference type="AlphaFoldDB" id="A0A7H8R637"/>
<organism evidence="4 5">
    <name type="scientific">Talaromyces rugulosus</name>
    <name type="common">Penicillium rugulosum</name>
    <dbReference type="NCBI Taxonomy" id="121627"/>
    <lineage>
        <taxon>Eukaryota</taxon>
        <taxon>Fungi</taxon>
        <taxon>Dikarya</taxon>
        <taxon>Ascomycota</taxon>
        <taxon>Pezizomycotina</taxon>
        <taxon>Eurotiomycetes</taxon>
        <taxon>Eurotiomycetidae</taxon>
        <taxon>Eurotiales</taxon>
        <taxon>Trichocomaceae</taxon>
        <taxon>Talaromyces</taxon>
        <taxon>Talaromyces sect. Islandici</taxon>
    </lineage>
</organism>
<dbReference type="PRINTS" id="PR00977">
    <property type="entry name" value="SCYTLDPTASE"/>
</dbReference>
<sequence length="260" mass="28057">MKVLSAATVLTLSTLSLAAPASEKREISTEVHTTPPQFLIEETSASTADVPEYHSQLTTNWAGAVINKGGYTQATGKFKVPAAQMPPGGDPNTNYCASMWVGIQSDCNSLLQAGVDACIKNGENTYRAWYEWFPKGSVAYEGLEVKEGDEIEVWIETTSDTDGTTTLNNLSSKKVMTQSFTGEAPLCNRSAEWIVEDFMSGGSVPFSNFGTVEFTDAYADQNGQTVTTDGGFLMDIKQSDKQLTQSTNSGQYVTVQYIAA</sequence>
<dbReference type="RefSeq" id="XP_035347220.1">
    <property type="nucleotide sequence ID" value="XM_035491327.1"/>
</dbReference>
<evidence type="ECO:0000256" key="1">
    <source>
        <dbReference type="PIRSR" id="PIRSR600250-50"/>
    </source>
</evidence>
<dbReference type="GO" id="GO:0070007">
    <property type="term" value="F:glutamic-type endopeptidase activity"/>
    <property type="evidence" value="ECO:0007669"/>
    <property type="project" value="InterPro"/>
</dbReference>
<dbReference type="OrthoDB" id="2862635at2759"/>
<dbReference type="PANTHER" id="PTHR37536">
    <property type="entry name" value="PUTATIVE (AFU_ORTHOLOGUE AFUA_3G02970)-RELATED"/>
    <property type="match status" value="1"/>
</dbReference>
<dbReference type="GeneID" id="55995680"/>
<feature type="signal peptide" evidence="3">
    <location>
        <begin position="1"/>
        <end position="18"/>
    </location>
</feature>
<keyword evidence="3" id="KW-0732">Signal</keyword>
<feature type="disulfide bond" evidence="2">
    <location>
        <begin position="96"/>
        <end position="118"/>
    </location>
</feature>
<dbReference type="InterPro" id="IPR013320">
    <property type="entry name" value="ConA-like_dom_sf"/>
</dbReference>
<accession>A0A7H8R637</accession>
<dbReference type="PANTHER" id="PTHR37536:SF1">
    <property type="entry name" value="ASPERGILLOPEPSIN, PUTAITVE (AFU_ORTHOLOGUE AFUA_7G01200)"/>
    <property type="match status" value="1"/>
</dbReference>
<reference evidence="5" key="1">
    <citation type="submission" date="2020-06" db="EMBL/GenBank/DDBJ databases">
        <title>A chromosome-scale genome assembly of Talaromyces rugulosus W13939.</title>
        <authorList>
            <person name="Wang B."/>
            <person name="Guo L."/>
            <person name="Ye K."/>
            <person name="Wang L."/>
        </authorList>
    </citation>
    <scope>NUCLEOTIDE SEQUENCE [LARGE SCALE GENOMIC DNA]</scope>
    <source>
        <strain evidence="5">W13939</strain>
    </source>
</reference>
<dbReference type="InterPro" id="IPR038656">
    <property type="entry name" value="Peptidase_G1_sf"/>
</dbReference>
<name>A0A7H8R637_TALRU</name>
<proteinExistence type="predicted"/>
<keyword evidence="2" id="KW-1015">Disulfide bond</keyword>
<evidence type="ECO:0000313" key="5">
    <source>
        <dbReference type="Proteomes" id="UP000509510"/>
    </source>
</evidence>
<feature type="active site" description="Proton acceptor" evidence="1">
    <location>
        <position position="196"/>
    </location>
</feature>
<evidence type="ECO:0000256" key="2">
    <source>
        <dbReference type="PIRSR" id="PIRSR600250-51"/>
    </source>
</evidence>
<keyword evidence="5" id="KW-1185">Reference proteome</keyword>
<protein>
    <recommendedName>
        <fullName evidence="6">Aspergillopepsin-2</fullName>
    </recommendedName>
</protein>
<dbReference type="KEGG" id="trg:TRUGW13939_08191"/>
<feature type="disulfide bond" evidence="2">
    <location>
        <begin position="107"/>
        <end position="187"/>
    </location>
</feature>
<dbReference type="Gene3D" id="2.60.120.700">
    <property type="entry name" value="Peptidase G1"/>
    <property type="match status" value="1"/>
</dbReference>
<dbReference type="GO" id="GO:0006508">
    <property type="term" value="P:proteolysis"/>
    <property type="evidence" value="ECO:0007669"/>
    <property type="project" value="InterPro"/>
</dbReference>
<dbReference type="SUPFAM" id="SSF49899">
    <property type="entry name" value="Concanavalin A-like lectins/glucanases"/>
    <property type="match status" value="1"/>
</dbReference>
<evidence type="ECO:0000313" key="4">
    <source>
        <dbReference type="EMBL" id="QKX61045.1"/>
    </source>
</evidence>
<evidence type="ECO:0008006" key="6">
    <source>
        <dbReference type="Google" id="ProtNLM"/>
    </source>
</evidence>
<dbReference type="Pfam" id="PF01828">
    <property type="entry name" value="Peptidase_A4"/>
    <property type="match status" value="1"/>
</dbReference>
<dbReference type="EMBL" id="CP055901">
    <property type="protein sequence ID" value="QKX61045.1"/>
    <property type="molecule type" value="Genomic_DNA"/>
</dbReference>
<evidence type="ECO:0000256" key="3">
    <source>
        <dbReference type="SAM" id="SignalP"/>
    </source>
</evidence>